<evidence type="ECO:0000256" key="10">
    <source>
        <dbReference type="ARBA" id="ARBA00023136"/>
    </source>
</evidence>
<dbReference type="Pfam" id="PF00989">
    <property type="entry name" value="PAS"/>
    <property type="match status" value="1"/>
</dbReference>
<dbReference type="EC" id="2.7.13.3" evidence="3"/>
<feature type="modified residue" description="4-aspartylphosphate" evidence="11">
    <location>
        <position position="881"/>
    </location>
</feature>
<dbReference type="PROSITE" id="PS50110">
    <property type="entry name" value="RESPONSE_REGULATORY"/>
    <property type="match status" value="1"/>
</dbReference>
<dbReference type="InterPro" id="IPR036097">
    <property type="entry name" value="HisK_dim/P_sf"/>
</dbReference>
<name>A0ABU0IX09_9CAUL</name>
<dbReference type="PROSITE" id="PS50113">
    <property type="entry name" value="PAC"/>
    <property type="match status" value="2"/>
</dbReference>
<dbReference type="SMART" id="SM00091">
    <property type="entry name" value="PAS"/>
    <property type="match status" value="2"/>
</dbReference>
<dbReference type="Gene3D" id="3.30.565.10">
    <property type="entry name" value="Histidine kinase-like ATPase, C-terminal domain"/>
    <property type="match status" value="1"/>
</dbReference>
<feature type="transmembrane region" description="Helical" evidence="12">
    <location>
        <begin position="135"/>
        <end position="159"/>
    </location>
</feature>
<dbReference type="InterPro" id="IPR013767">
    <property type="entry name" value="PAS_fold"/>
</dbReference>
<dbReference type="SMART" id="SM00086">
    <property type="entry name" value="PAC"/>
    <property type="match status" value="2"/>
</dbReference>
<dbReference type="RefSeq" id="WP_307350850.1">
    <property type="nucleotide sequence ID" value="NZ_JAUSVS010000007.1"/>
</dbReference>
<sequence length="962" mass="102002">MATGLNGWRDWTWRDWTRWAAPLAGLALAVAVLAWAGIALPREVGRTTPLWPANALVLAALLRTRDRRGWPALLAAGLAGNIAADLLSGDAVWLSLALSGCNTLEVGLGAWMLGRLAPRLGGGGGEGQGLARWPDLLAFGLTAGIAAPLICASLATGFLQLAFGPRDPFTLLTWAAADGLGVMVFTPLLLTLGDIRRQLSERPVSLMGVLALVALACVCVAVFWLRLPMAFLIPLTLLAATFQLEMLGAVLGVLIVAIAALAMTFMARTTLVTLPGVPLPGGLTAHMLLAQVFLLTMILISLPTAVVLAQRRRLQASAAEQQRLARLAEDIAGLGYWRLEAADLSMTWSEGLFRLYGLAPGERAVIDAGNDMIDPEDRAAIRRKMARSLKTGEPFQQGFTVTRSDGSVRRMEGRALCETDETGRVTAIVGTTIDVTEQADATAAVARSEARFRALAASAPDIICESNLEGVYTYVSPACLEITGFTPEEMIGQSLHKLVHPDDVEHVQRICRALFANRDAPPKVYVEFRANRKDGGVVWLESRPVLSRDPATGRVIGFIDCARDITTRKALEAELEKARLAAIEAAEVKAAFLANMSHELRTPLTSVLGFTRLALDQPELGPVSRDYIRKASNGGAALLATVNDILDFSKLEAGQVEIRPRPTEAVGLIRDTLELFSESAALKGLTLSLTVKDLPEALTLDPDRLRQLLLNLVGNAVKFSEAGEVRVEAAWSRRRLKVSVIDQGPGLSKDQQALLFLRFSQIDGSTTRRHGGTGLGLAICRGLVEAMGGSIGVKSAPGQGARFHFEIPAAPAEAIQAGDAPAPAAIVPPGSRVLVVDDHRVNRELVRAILGPLGAELTEAQDGAEAVAQAAAGPFDLILMDLRMPGLDGTGAMRAIRTGSGPNAATPILAFSADADSTGEALRRAMGFDGDILKPLIPANLVALAAHHLAKTSGQAARAAVA</sequence>
<evidence type="ECO:0000256" key="5">
    <source>
        <dbReference type="ARBA" id="ARBA00022553"/>
    </source>
</evidence>
<dbReference type="InterPro" id="IPR036890">
    <property type="entry name" value="HATPase_C_sf"/>
</dbReference>
<keyword evidence="5 11" id="KW-0597">Phosphoprotein</keyword>
<organism evidence="17 18">
    <name type="scientific">Caulobacter ginsengisoli</name>
    <dbReference type="NCBI Taxonomy" id="400775"/>
    <lineage>
        <taxon>Bacteria</taxon>
        <taxon>Pseudomonadati</taxon>
        <taxon>Pseudomonadota</taxon>
        <taxon>Alphaproteobacteria</taxon>
        <taxon>Caulobacterales</taxon>
        <taxon>Caulobacteraceae</taxon>
        <taxon>Caulobacter</taxon>
    </lineage>
</organism>
<evidence type="ECO:0000259" key="13">
    <source>
        <dbReference type="PROSITE" id="PS50109"/>
    </source>
</evidence>
<feature type="transmembrane region" description="Helical" evidence="12">
    <location>
        <begin position="20"/>
        <end position="40"/>
    </location>
</feature>
<dbReference type="CDD" id="cd16922">
    <property type="entry name" value="HATPase_EvgS-ArcB-TorS-like"/>
    <property type="match status" value="1"/>
</dbReference>
<dbReference type="SMART" id="SM00448">
    <property type="entry name" value="REC"/>
    <property type="match status" value="1"/>
</dbReference>
<dbReference type="InterPro" id="IPR000014">
    <property type="entry name" value="PAS"/>
</dbReference>
<dbReference type="InterPro" id="IPR004358">
    <property type="entry name" value="Sig_transdc_His_kin-like_C"/>
</dbReference>
<dbReference type="Pfam" id="PF00512">
    <property type="entry name" value="HisKA"/>
    <property type="match status" value="1"/>
</dbReference>
<proteinExistence type="predicted"/>
<dbReference type="InterPro" id="IPR011006">
    <property type="entry name" value="CheY-like_superfamily"/>
</dbReference>
<evidence type="ECO:0000256" key="6">
    <source>
        <dbReference type="ARBA" id="ARBA00022679"/>
    </source>
</evidence>
<dbReference type="CDD" id="cd00130">
    <property type="entry name" value="PAS"/>
    <property type="match status" value="2"/>
</dbReference>
<feature type="transmembrane region" description="Helical" evidence="12">
    <location>
        <begin position="246"/>
        <end position="267"/>
    </location>
</feature>
<evidence type="ECO:0000313" key="17">
    <source>
        <dbReference type="EMBL" id="MDQ0465482.1"/>
    </source>
</evidence>
<dbReference type="InterPro" id="IPR005467">
    <property type="entry name" value="His_kinase_dom"/>
</dbReference>
<feature type="domain" description="PAS" evidence="15">
    <location>
        <begin position="448"/>
        <end position="518"/>
    </location>
</feature>
<comment type="catalytic activity">
    <reaction evidence="1">
        <text>ATP + protein L-histidine = ADP + protein N-phospho-L-histidine.</text>
        <dbReference type="EC" id="2.7.13.3"/>
    </reaction>
</comment>
<evidence type="ECO:0000259" key="14">
    <source>
        <dbReference type="PROSITE" id="PS50110"/>
    </source>
</evidence>
<dbReference type="Pfam" id="PF02518">
    <property type="entry name" value="HATPase_c"/>
    <property type="match status" value="1"/>
</dbReference>
<dbReference type="SUPFAM" id="SSF52172">
    <property type="entry name" value="CheY-like"/>
    <property type="match status" value="1"/>
</dbReference>
<keyword evidence="4" id="KW-1003">Cell membrane</keyword>
<evidence type="ECO:0000256" key="3">
    <source>
        <dbReference type="ARBA" id="ARBA00012438"/>
    </source>
</evidence>
<dbReference type="SUPFAM" id="SSF55874">
    <property type="entry name" value="ATPase domain of HSP90 chaperone/DNA topoisomerase II/histidine kinase"/>
    <property type="match status" value="1"/>
</dbReference>
<dbReference type="CDD" id="cd17546">
    <property type="entry name" value="REC_hyHK_CKI1_RcsC-like"/>
    <property type="match status" value="1"/>
</dbReference>
<evidence type="ECO:0000313" key="18">
    <source>
        <dbReference type="Proteomes" id="UP001228905"/>
    </source>
</evidence>
<feature type="domain" description="Histidine kinase" evidence="13">
    <location>
        <begin position="595"/>
        <end position="811"/>
    </location>
</feature>
<dbReference type="InterPro" id="IPR000700">
    <property type="entry name" value="PAS-assoc_C"/>
</dbReference>
<evidence type="ECO:0000256" key="4">
    <source>
        <dbReference type="ARBA" id="ARBA00022475"/>
    </source>
</evidence>
<dbReference type="EMBL" id="JAUSVS010000007">
    <property type="protein sequence ID" value="MDQ0465482.1"/>
    <property type="molecule type" value="Genomic_DNA"/>
</dbReference>
<dbReference type="Gene3D" id="2.10.70.100">
    <property type="match status" value="1"/>
</dbReference>
<dbReference type="PANTHER" id="PTHR43047">
    <property type="entry name" value="TWO-COMPONENT HISTIDINE PROTEIN KINASE"/>
    <property type="match status" value="1"/>
</dbReference>
<dbReference type="InterPro" id="IPR035965">
    <property type="entry name" value="PAS-like_dom_sf"/>
</dbReference>
<feature type="domain" description="PAC" evidence="16">
    <location>
        <begin position="524"/>
        <end position="577"/>
    </location>
</feature>
<dbReference type="PROSITE" id="PS50112">
    <property type="entry name" value="PAS"/>
    <property type="match status" value="2"/>
</dbReference>
<dbReference type="Gene3D" id="3.30.450.20">
    <property type="entry name" value="PAS domain"/>
    <property type="match status" value="2"/>
</dbReference>
<evidence type="ECO:0000259" key="15">
    <source>
        <dbReference type="PROSITE" id="PS50112"/>
    </source>
</evidence>
<feature type="domain" description="PAS" evidence="15">
    <location>
        <begin position="320"/>
        <end position="392"/>
    </location>
</feature>
<feature type="transmembrane region" description="Helical" evidence="12">
    <location>
        <begin position="204"/>
        <end position="226"/>
    </location>
</feature>
<keyword evidence="6" id="KW-0808">Transferase</keyword>
<evidence type="ECO:0000256" key="2">
    <source>
        <dbReference type="ARBA" id="ARBA00004651"/>
    </source>
</evidence>
<evidence type="ECO:0000256" key="1">
    <source>
        <dbReference type="ARBA" id="ARBA00000085"/>
    </source>
</evidence>
<evidence type="ECO:0000256" key="7">
    <source>
        <dbReference type="ARBA" id="ARBA00022692"/>
    </source>
</evidence>
<keyword evidence="18" id="KW-1185">Reference proteome</keyword>
<evidence type="ECO:0000256" key="9">
    <source>
        <dbReference type="ARBA" id="ARBA00022989"/>
    </source>
</evidence>
<dbReference type="InterPro" id="IPR001610">
    <property type="entry name" value="PAC"/>
</dbReference>
<dbReference type="Pfam" id="PF05231">
    <property type="entry name" value="MASE1"/>
    <property type="match status" value="1"/>
</dbReference>
<evidence type="ECO:0000256" key="12">
    <source>
        <dbReference type="SAM" id="Phobius"/>
    </source>
</evidence>
<dbReference type="Gene3D" id="1.10.287.130">
    <property type="match status" value="1"/>
</dbReference>
<feature type="transmembrane region" description="Helical" evidence="12">
    <location>
        <begin position="288"/>
        <end position="309"/>
    </location>
</feature>
<dbReference type="PRINTS" id="PR00344">
    <property type="entry name" value="BCTRLSENSOR"/>
</dbReference>
<dbReference type="InterPro" id="IPR003594">
    <property type="entry name" value="HATPase_dom"/>
</dbReference>
<comment type="caution">
    <text evidence="17">The sequence shown here is derived from an EMBL/GenBank/DDBJ whole genome shotgun (WGS) entry which is preliminary data.</text>
</comment>
<keyword evidence="9 12" id="KW-1133">Transmembrane helix</keyword>
<dbReference type="CDD" id="cd00082">
    <property type="entry name" value="HisKA"/>
    <property type="match status" value="1"/>
</dbReference>
<feature type="domain" description="Response regulatory" evidence="14">
    <location>
        <begin position="832"/>
        <end position="949"/>
    </location>
</feature>
<dbReference type="InterPro" id="IPR003661">
    <property type="entry name" value="HisK_dim/P_dom"/>
</dbReference>
<dbReference type="InterPro" id="IPR001789">
    <property type="entry name" value="Sig_transdc_resp-reg_receiver"/>
</dbReference>
<dbReference type="Pfam" id="PF00072">
    <property type="entry name" value="Response_reg"/>
    <property type="match status" value="1"/>
</dbReference>
<protein>
    <recommendedName>
        <fullName evidence="3">histidine kinase</fullName>
        <ecNumber evidence="3">2.7.13.3</ecNumber>
    </recommendedName>
</protein>
<dbReference type="InterPro" id="IPR007895">
    <property type="entry name" value="MASE1"/>
</dbReference>
<dbReference type="Proteomes" id="UP001228905">
    <property type="component" value="Unassembled WGS sequence"/>
</dbReference>
<evidence type="ECO:0000259" key="16">
    <source>
        <dbReference type="PROSITE" id="PS50113"/>
    </source>
</evidence>
<gene>
    <name evidence="17" type="ORF">QO010_003271</name>
</gene>
<dbReference type="SUPFAM" id="SSF47384">
    <property type="entry name" value="Homodimeric domain of signal transducing histidine kinase"/>
    <property type="match status" value="1"/>
</dbReference>
<keyword evidence="7 12" id="KW-0812">Transmembrane</keyword>
<dbReference type="Pfam" id="PF08447">
    <property type="entry name" value="PAS_3"/>
    <property type="match status" value="1"/>
</dbReference>
<evidence type="ECO:0000256" key="8">
    <source>
        <dbReference type="ARBA" id="ARBA00022777"/>
    </source>
</evidence>
<dbReference type="InterPro" id="IPR013655">
    <property type="entry name" value="PAS_fold_3"/>
</dbReference>
<dbReference type="SMART" id="SM00388">
    <property type="entry name" value="HisKA"/>
    <property type="match status" value="1"/>
</dbReference>
<evidence type="ECO:0000256" key="11">
    <source>
        <dbReference type="PROSITE-ProRule" id="PRU00169"/>
    </source>
</evidence>
<dbReference type="NCBIfam" id="TIGR00229">
    <property type="entry name" value="sensory_box"/>
    <property type="match status" value="2"/>
</dbReference>
<dbReference type="SMART" id="SM00387">
    <property type="entry name" value="HATPase_c"/>
    <property type="match status" value="1"/>
</dbReference>
<accession>A0ABU0IX09</accession>
<dbReference type="SUPFAM" id="SSF55785">
    <property type="entry name" value="PYP-like sensor domain (PAS domain)"/>
    <property type="match status" value="2"/>
</dbReference>
<keyword evidence="10 12" id="KW-0472">Membrane</keyword>
<keyword evidence="8" id="KW-0418">Kinase</keyword>
<feature type="transmembrane region" description="Helical" evidence="12">
    <location>
        <begin position="171"/>
        <end position="192"/>
    </location>
</feature>
<comment type="subcellular location">
    <subcellularLocation>
        <location evidence="2">Cell membrane</location>
        <topology evidence="2">Multi-pass membrane protein</topology>
    </subcellularLocation>
</comment>
<dbReference type="Gene3D" id="3.40.50.2300">
    <property type="match status" value="1"/>
</dbReference>
<feature type="domain" description="PAC" evidence="16">
    <location>
        <begin position="395"/>
        <end position="447"/>
    </location>
</feature>
<dbReference type="PROSITE" id="PS50109">
    <property type="entry name" value="HIS_KIN"/>
    <property type="match status" value="1"/>
</dbReference>
<reference evidence="17 18" key="1">
    <citation type="submission" date="2023-07" db="EMBL/GenBank/DDBJ databases">
        <title>Genomic Encyclopedia of Type Strains, Phase IV (KMG-IV): sequencing the most valuable type-strain genomes for metagenomic binning, comparative biology and taxonomic classification.</title>
        <authorList>
            <person name="Goeker M."/>
        </authorList>
    </citation>
    <scope>NUCLEOTIDE SEQUENCE [LARGE SCALE GENOMIC DNA]</scope>
    <source>
        <strain evidence="17 18">DSM 18695</strain>
    </source>
</reference>